<keyword evidence="6" id="KW-0067">ATP-binding</keyword>
<sequence>MIVAIDGPAGSGKSTTAKGVAEKLGYLYLDTGAMYRAATAAVLAASIDSDDELAVSDCVETIEIDFDETGRLIFLNGEDVSQTIRGQEVTQNVSTVSAYPQVRKRMVSMQRGIAGHRDSVVEGRDIGTVVFPDADFKFFIVASIEERAERRQKDLAGLGVDQTVNDIVEDLKRRDALDSSRDVSPLTKSEDALEVDTTSMNIKQQIDLIVRHVRDRSARKETQATGE</sequence>
<dbReference type="Pfam" id="PF02224">
    <property type="entry name" value="Cytidylate_kin"/>
    <property type="match status" value="1"/>
</dbReference>
<dbReference type="GO" id="GO:0005524">
    <property type="term" value="F:ATP binding"/>
    <property type="evidence" value="ECO:0007669"/>
    <property type="project" value="UniProtKB-KW"/>
</dbReference>
<dbReference type="EMBL" id="UINC01001540">
    <property type="protein sequence ID" value="SUZ83212.1"/>
    <property type="molecule type" value="Genomic_DNA"/>
</dbReference>
<evidence type="ECO:0000256" key="2">
    <source>
        <dbReference type="ARBA" id="ARBA00012906"/>
    </source>
</evidence>
<dbReference type="AlphaFoldDB" id="A0A381QUX3"/>
<dbReference type="Gene3D" id="3.40.50.300">
    <property type="entry name" value="P-loop containing nucleotide triphosphate hydrolases"/>
    <property type="match status" value="1"/>
</dbReference>
<name>A0A381QUX3_9ZZZZ</name>
<keyword evidence="5" id="KW-0418">Kinase</keyword>
<dbReference type="EC" id="2.7.4.25" evidence="2"/>
<dbReference type="InterPro" id="IPR027417">
    <property type="entry name" value="P-loop_NTPase"/>
</dbReference>
<dbReference type="GO" id="GO:0015949">
    <property type="term" value="P:nucleobase-containing small molecule interconversion"/>
    <property type="evidence" value="ECO:0007669"/>
    <property type="project" value="TreeGrafter"/>
</dbReference>
<accession>A0A381QUX3</accession>
<evidence type="ECO:0000256" key="3">
    <source>
        <dbReference type="ARBA" id="ARBA00022679"/>
    </source>
</evidence>
<dbReference type="CDD" id="cd02020">
    <property type="entry name" value="CMPK"/>
    <property type="match status" value="1"/>
</dbReference>
<organism evidence="10">
    <name type="scientific">marine metagenome</name>
    <dbReference type="NCBI Taxonomy" id="408172"/>
    <lineage>
        <taxon>unclassified sequences</taxon>
        <taxon>metagenomes</taxon>
        <taxon>ecological metagenomes</taxon>
    </lineage>
</organism>
<evidence type="ECO:0000256" key="7">
    <source>
        <dbReference type="ARBA" id="ARBA00047615"/>
    </source>
</evidence>
<proteinExistence type="inferred from homology"/>
<dbReference type="NCBIfam" id="TIGR00017">
    <property type="entry name" value="cmk"/>
    <property type="match status" value="1"/>
</dbReference>
<dbReference type="GO" id="GO:0036431">
    <property type="term" value="F:dCMP kinase activity"/>
    <property type="evidence" value="ECO:0007669"/>
    <property type="project" value="InterPro"/>
</dbReference>
<evidence type="ECO:0000256" key="8">
    <source>
        <dbReference type="ARBA" id="ARBA00048478"/>
    </source>
</evidence>
<evidence type="ECO:0000256" key="4">
    <source>
        <dbReference type="ARBA" id="ARBA00022741"/>
    </source>
</evidence>
<comment type="catalytic activity">
    <reaction evidence="7">
        <text>dCMP + ATP = dCDP + ADP</text>
        <dbReference type="Rhea" id="RHEA:25094"/>
        <dbReference type="ChEBI" id="CHEBI:30616"/>
        <dbReference type="ChEBI" id="CHEBI:57566"/>
        <dbReference type="ChEBI" id="CHEBI:58593"/>
        <dbReference type="ChEBI" id="CHEBI:456216"/>
        <dbReference type="EC" id="2.7.4.25"/>
    </reaction>
</comment>
<evidence type="ECO:0000256" key="5">
    <source>
        <dbReference type="ARBA" id="ARBA00022777"/>
    </source>
</evidence>
<keyword evidence="4" id="KW-0547">Nucleotide-binding</keyword>
<evidence type="ECO:0000256" key="6">
    <source>
        <dbReference type="ARBA" id="ARBA00022840"/>
    </source>
</evidence>
<evidence type="ECO:0000256" key="1">
    <source>
        <dbReference type="ARBA" id="ARBA00009427"/>
    </source>
</evidence>
<reference evidence="10" key="1">
    <citation type="submission" date="2018-05" db="EMBL/GenBank/DDBJ databases">
        <authorList>
            <person name="Lanie J.A."/>
            <person name="Ng W.-L."/>
            <person name="Kazmierczak K.M."/>
            <person name="Andrzejewski T.M."/>
            <person name="Davidsen T.M."/>
            <person name="Wayne K.J."/>
            <person name="Tettelin H."/>
            <person name="Glass J.I."/>
            <person name="Rusch D."/>
            <person name="Podicherti R."/>
            <person name="Tsui H.-C.T."/>
            <person name="Winkler M.E."/>
        </authorList>
    </citation>
    <scope>NUCLEOTIDE SEQUENCE</scope>
</reference>
<dbReference type="HAMAP" id="MF_00238">
    <property type="entry name" value="Cytidyl_kinase_type1"/>
    <property type="match status" value="1"/>
</dbReference>
<evidence type="ECO:0000259" key="9">
    <source>
        <dbReference type="Pfam" id="PF02224"/>
    </source>
</evidence>
<feature type="domain" description="Cytidylate kinase" evidence="9">
    <location>
        <begin position="3"/>
        <end position="214"/>
    </location>
</feature>
<dbReference type="GO" id="GO:0005829">
    <property type="term" value="C:cytosol"/>
    <property type="evidence" value="ECO:0007669"/>
    <property type="project" value="TreeGrafter"/>
</dbReference>
<dbReference type="InterPro" id="IPR011994">
    <property type="entry name" value="Cytidylate_kinase_dom"/>
</dbReference>
<evidence type="ECO:0000313" key="10">
    <source>
        <dbReference type="EMBL" id="SUZ83212.1"/>
    </source>
</evidence>
<gene>
    <name evidence="10" type="ORF">METZ01_LOCUS36066</name>
</gene>
<keyword evidence="3" id="KW-0808">Transferase</keyword>
<comment type="similarity">
    <text evidence="1">Belongs to the cytidylate kinase family. Type 1 subfamily.</text>
</comment>
<dbReference type="PANTHER" id="PTHR21299:SF2">
    <property type="entry name" value="CYTIDYLATE KINASE"/>
    <property type="match status" value="1"/>
</dbReference>
<dbReference type="PANTHER" id="PTHR21299">
    <property type="entry name" value="CYTIDYLATE KINASE/PANTOATE-BETA-ALANINE LIGASE"/>
    <property type="match status" value="1"/>
</dbReference>
<protein>
    <recommendedName>
        <fullName evidence="2">(d)CMP kinase</fullName>
        <ecNumber evidence="2">2.7.4.25</ecNumber>
    </recommendedName>
</protein>
<dbReference type="InterPro" id="IPR003136">
    <property type="entry name" value="Cytidylate_kin"/>
</dbReference>
<dbReference type="SUPFAM" id="SSF52540">
    <property type="entry name" value="P-loop containing nucleoside triphosphate hydrolases"/>
    <property type="match status" value="1"/>
</dbReference>
<comment type="catalytic activity">
    <reaction evidence="8">
        <text>CMP + ATP = CDP + ADP</text>
        <dbReference type="Rhea" id="RHEA:11600"/>
        <dbReference type="ChEBI" id="CHEBI:30616"/>
        <dbReference type="ChEBI" id="CHEBI:58069"/>
        <dbReference type="ChEBI" id="CHEBI:60377"/>
        <dbReference type="ChEBI" id="CHEBI:456216"/>
        <dbReference type="EC" id="2.7.4.25"/>
    </reaction>
</comment>